<evidence type="ECO:0000259" key="6">
    <source>
        <dbReference type="Pfam" id="PF00441"/>
    </source>
</evidence>
<dbReference type="InterPro" id="IPR036250">
    <property type="entry name" value="AcylCo_DH-like_C"/>
</dbReference>
<protein>
    <submittedName>
        <fullName evidence="8">Acyl-CoA dehydrogenase family protein</fullName>
        <ecNumber evidence="8">1.-.-.-</ecNumber>
    </submittedName>
</protein>
<dbReference type="InterPro" id="IPR009100">
    <property type="entry name" value="AcylCoA_DH/oxidase_NM_dom_sf"/>
</dbReference>
<dbReference type="SUPFAM" id="SSF47203">
    <property type="entry name" value="Acyl-CoA dehydrogenase C-terminal domain-like"/>
    <property type="match status" value="1"/>
</dbReference>
<name>A0ABV6XH23_9ACTN</name>
<dbReference type="RefSeq" id="WP_380562514.1">
    <property type="nucleotide sequence ID" value="NZ_JBEUKS010000001.1"/>
</dbReference>
<organism evidence="8 9">
    <name type="scientific">Streptacidiphilus jeojiensis</name>
    <dbReference type="NCBI Taxonomy" id="3229225"/>
    <lineage>
        <taxon>Bacteria</taxon>
        <taxon>Bacillati</taxon>
        <taxon>Actinomycetota</taxon>
        <taxon>Actinomycetes</taxon>
        <taxon>Kitasatosporales</taxon>
        <taxon>Streptomycetaceae</taxon>
        <taxon>Streptacidiphilus</taxon>
    </lineage>
</organism>
<dbReference type="Proteomes" id="UP001592581">
    <property type="component" value="Unassembled WGS sequence"/>
</dbReference>
<dbReference type="EC" id="1.-.-.-" evidence="8"/>
<dbReference type="Pfam" id="PF00441">
    <property type="entry name" value="Acyl-CoA_dh_1"/>
    <property type="match status" value="1"/>
</dbReference>
<dbReference type="SUPFAM" id="SSF56645">
    <property type="entry name" value="Acyl-CoA dehydrogenase NM domain-like"/>
    <property type="match status" value="1"/>
</dbReference>
<gene>
    <name evidence="8" type="ORF">ABUW04_03365</name>
</gene>
<evidence type="ECO:0000256" key="2">
    <source>
        <dbReference type="ARBA" id="ARBA00009347"/>
    </source>
</evidence>
<dbReference type="EMBL" id="JBEUKS010000001">
    <property type="protein sequence ID" value="MFC1437287.1"/>
    <property type="molecule type" value="Genomic_DNA"/>
</dbReference>
<comment type="caution">
    <text evidence="8">The sequence shown here is derived from an EMBL/GenBank/DDBJ whole genome shotgun (WGS) entry which is preliminary data.</text>
</comment>
<dbReference type="Gene3D" id="1.10.540.10">
    <property type="entry name" value="Acyl-CoA dehydrogenase/oxidase, N-terminal domain"/>
    <property type="match status" value="1"/>
</dbReference>
<evidence type="ECO:0000256" key="3">
    <source>
        <dbReference type="ARBA" id="ARBA00022630"/>
    </source>
</evidence>
<feature type="domain" description="Acyl-CoA dehydrogenase/oxidase C-terminal" evidence="6">
    <location>
        <begin position="228"/>
        <end position="345"/>
    </location>
</feature>
<sequence length="377" mass="38105">MTGHDVSDTAELEGDLRDGLRRLLGDHCSAATLAAWCDQGRRTAPELWRELALMGIPGLPVGEEHGGSAGSWALAAAAQEELGRRLAPAPTVSGFAVQAALAAAGTHTDALAALGAGTARAAVAAGRTDDGWIPAPDLVATEHAGGWTLDGTVPVVAEAADATLLLAAAGDRLFLVDAAGVRLEPVDALDPTRPLSRAVLTAVEADPVGDPGQAPRLLAAAQRAALVALAADAVGVAAEAADLAVGYARTRRQFGRLIGSFQAVSHRCADMAVAVVSARALVAAAAEALDGPPDADTDIAVALAASDALDTAVAVAAGCIQVHGGIGFTWELPAHRYLRRAKAAQSLIAQPDRLRERAARALLDTAPPTSVAAGSRP</sequence>
<dbReference type="Gene3D" id="1.20.140.10">
    <property type="entry name" value="Butyryl-CoA Dehydrogenase, subunit A, domain 3"/>
    <property type="match status" value="1"/>
</dbReference>
<comment type="cofactor">
    <cofactor evidence="1">
        <name>FAD</name>
        <dbReference type="ChEBI" id="CHEBI:57692"/>
    </cofactor>
</comment>
<reference evidence="8 9" key="1">
    <citation type="submission" date="2024-06" db="EMBL/GenBank/DDBJ databases">
        <authorList>
            <person name="Lee S.D."/>
        </authorList>
    </citation>
    <scope>NUCLEOTIDE SEQUENCE [LARGE SCALE GENOMIC DNA]</scope>
    <source>
        <strain evidence="8 9">N1-10</strain>
    </source>
</reference>
<dbReference type="InterPro" id="IPR013786">
    <property type="entry name" value="AcylCoA_DH/ox_N"/>
</dbReference>
<dbReference type="Pfam" id="PF02771">
    <property type="entry name" value="Acyl-CoA_dh_N"/>
    <property type="match status" value="1"/>
</dbReference>
<evidence type="ECO:0000256" key="4">
    <source>
        <dbReference type="ARBA" id="ARBA00022827"/>
    </source>
</evidence>
<evidence type="ECO:0000256" key="1">
    <source>
        <dbReference type="ARBA" id="ARBA00001974"/>
    </source>
</evidence>
<evidence type="ECO:0000313" key="9">
    <source>
        <dbReference type="Proteomes" id="UP001592581"/>
    </source>
</evidence>
<keyword evidence="9" id="KW-1185">Reference proteome</keyword>
<keyword evidence="5 8" id="KW-0560">Oxidoreductase</keyword>
<accession>A0ABV6XH23</accession>
<feature type="domain" description="Acyl-CoA dehydrogenase/oxidase N-terminal" evidence="7">
    <location>
        <begin position="15"/>
        <end position="106"/>
    </location>
</feature>
<dbReference type="GO" id="GO:0016491">
    <property type="term" value="F:oxidoreductase activity"/>
    <property type="evidence" value="ECO:0007669"/>
    <property type="project" value="UniProtKB-KW"/>
</dbReference>
<keyword evidence="4" id="KW-0274">FAD</keyword>
<evidence type="ECO:0000313" key="8">
    <source>
        <dbReference type="EMBL" id="MFC1437287.1"/>
    </source>
</evidence>
<comment type="similarity">
    <text evidence="2">Belongs to the acyl-CoA dehydrogenase family.</text>
</comment>
<evidence type="ECO:0000259" key="7">
    <source>
        <dbReference type="Pfam" id="PF02771"/>
    </source>
</evidence>
<dbReference type="PANTHER" id="PTHR43884:SF20">
    <property type="entry name" value="ACYL-COA DEHYDROGENASE FADE28"/>
    <property type="match status" value="1"/>
</dbReference>
<dbReference type="PANTHER" id="PTHR43884">
    <property type="entry name" value="ACYL-COA DEHYDROGENASE"/>
    <property type="match status" value="1"/>
</dbReference>
<dbReference type="InterPro" id="IPR037069">
    <property type="entry name" value="AcylCoA_DH/ox_N_sf"/>
</dbReference>
<dbReference type="InterPro" id="IPR009075">
    <property type="entry name" value="AcylCo_DH/oxidase_C"/>
</dbReference>
<keyword evidence="3" id="KW-0285">Flavoprotein</keyword>
<evidence type="ECO:0000256" key="5">
    <source>
        <dbReference type="ARBA" id="ARBA00023002"/>
    </source>
</evidence>
<proteinExistence type="inferred from homology"/>